<dbReference type="Pfam" id="PF08022">
    <property type="entry name" value="FAD_binding_8"/>
    <property type="match status" value="1"/>
</dbReference>
<dbReference type="PROSITE" id="PS51384">
    <property type="entry name" value="FAD_FR"/>
    <property type="match status" value="1"/>
</dbReference>
<protein>
    <submittedName>
        <fullName evidence="10">Ferric/cupric-chelate reductase</fullName>
    </submittedName>
</protein>
<dbReference type="Pfam" id="PF01794">
    <property type="entry name" value="Ferric_reduct"/>
    <property type="match status" value="1"/>
</dbReference>
<evidence type="ECO:0000259" key="9">
    <source>
        <dbReference type="PROSITE" id="PS51384"/>
    </source>
</evidence>
<gene>
    <name evidence="10" type="primary">FRE1_4</name>
    <name evidence="10" type="ORF">HK097_010123</name>
</gene>
<feature type="transmembrane region" description="Helical" evidence="8">
    <location>
        <begin position="275"/>
        <end position="292"/>
    </location>
</feature>
<evidence type="ECO:0000256" key="5">
    <source>
        <dbReference type="ARBA" id="ARBA00023002"/>
    </source>
</evidence>
<evidence type="ECO:0000256" key="2">
    <source>
        <dbReference type="ARBA" id="ARBA00022692"/>
    </source>
</evidence>
<dbReference type="PANTHER" id="PTHR11972">
    <property type="entry name" value="NADPH OXIDASE"/>
    <property type="match status" value="1"/>
</dbReference>
<organism evidence="10 11">
    <name type="scientific">Rhizophlyctis rosea</name>
    <dbReference type="NCBI Taxonomy" id="64517"/>
    <lineage>
        <taxon>Eukaryota</taxon>
        <taxon>Fungi</taxon>
        <taxon>Fungi incertae sedis</taxon>
        <taxon>Chytridiomycota</taxon>
        <taxon>Chytridiomycota incertae sedis</taxon>
        <taxon>Chytridiomycetes</taxon>
        <taxon>Rhizophlyctidales</taxon>
        <taxon>Rhizophlyctidaceae</taxon>
        <taxon>Rhizophlyctis</taxon>
    </lineage>
</organism>
<keyword evidence="11" id="KW-1185">Reference proteome</keyword>
<dbReference type="GO" id="GO:0016491">
    <property type="term" value="F:oxidoreductase activity"/>
    <property type="evidence" value="ECO:0007669"/>
    <property type="project" value="UniProtKB-KW"/>
</dbReference>
<keyword evidence="6" id="KW-0406">Ion transport</keyword>
<dbReference type="InterPro" id="IPR013112">
    <property type="entry name" value="FAD-bd_8"/>
</dbReference>
<dbReference type="Gene3D" id="3.40.50.80">
    <property type="entry name" value="Nucleotide-binding domain of ferredoxin-NADP reductase (FNR) module"/>
    <property type="match status" value="1"/>
</dbReference>
<dbReference type="PANTHER" id="PTHR11972:SF69">
    <property type="entry name" value="FERRIC REDUCTION OXIDASE 6-RELATED"/>
    <property type="match status" value="1"/>
</dbReference>
<evidence type="ECO:0000256" key="7">
    <source>
        <dbReference type="ARBA" id="ARBA00023136"/>
    </source>
</evidence>
<feature type="domain" description="FAD-binding FR-type" evidence="9">
    <location>
        <begin position="318"/>
        <end position="431"/>
    </location>
</feature>
<evidence type="ECO:0000313" key="10">
    <source>
        <dbReference type="EMBL" id="KAJ3048877.1"/>
    </source>
</evidence>
<dbReference type="GO" id="GO:0005886">
    <property type="term" value="C:plasma membrane"/>
    <property type="evidence" value="ECO:0007669"/>
    <property type="project" value="TreeGrafter"/>
</dbReference>
<accession>A0AAD5SAE1</accession>
<evidence type="ECO:0000256" key="6">
    <source>
        <dbReference type="ARBA" id="ARBA00023065"/>
    </source>
</evidence>
<evidence type="ECO:0000256" key="8">
    <source>
        <dbReference type="SAM" id="Phobius"/>
    </source>
</evidence>
<dbReference type="InterPro" id="IPR039261">
    <property type="entry name" value="FNR_nucleotide-bd"/>
</dbReference>
<dbReference type="InterPro" id="IPR017927">
    <property type="entry name" value="FAD-bd_FR_type"/>
</dbReference>
<keyword evidence="4 8" id="KW-1133">Transmembrane helix</keyword>
<evidence type="ECO:0000256" key="3">
    <source>
        <dbReference type="ARBA" id="ARBA00022982"/>
    </source>
</evidence>
<comment type="caution">
    <text evidence="10">The sequence shown here is derived from an EMBL/GenBank/DDBJ whole genome shotgun (WGS) entry which is preliminary data.</text>
</comment>
<dbReference type="CDD" id="cd06186">
    <property type="entry name" value="NOX_Duox_like_FAD_NADP"/>
    <property type="match status" value="1"/>
</dbReference>
<dbReference type="InterPro" id="IPR050369">
    <property type="entry name" value="RBOH/FRE"/>
</dbReference>
<evidence type="ECO:0000256" key="1">
    <source>
        <dbReference type="ARBA" id="ARBA00004141"/>
    </source>
</evidence>
<comment type="subcellular location">
    <subcellularLocation>
        <location evidence="1">Membrane</location>
        <topology evidence="1">Multi-pass membrane protein</topology>
    </subcellularLocation>
</comment>
<name>A0AAD5SAE1_9FUNG</name>
<dbReference type="Proteomes" id="UP001212841">
    <property type="component" value="Unassembled WGS sequence"/>
</dbReference>
<dbReference type="Pfam" id="PF08030">
    <property type="entry name" value="NAD_binding_6"/>
    <property type="match status" value="1"/>
</dbReference>
<evidence type="ECO:0000256" key="4">
    <source>
        <dbReference type="ARBA" id="ARBA00022989"/>
    </source>
</evidence>
<dbReference type="GO" id="GO:0006811">
    <property type="term" value="P:monoatomic ion transport"/>
    <property type="evidence" value="ECO:0007669"/>
    <property type="project" value="UniProtKB-KW"/>
</dbReference>
<reference evidence="10" key="1">
    <citation type="submission" date="2020-05" db="EMBL/GenBank/DDBJ databases">
        <title>Phylogenomic resolution of chytrid fungi.</title>
        <authorList>
            <person name="Stajich J.E."/>
            <person name="Amses K."/>
            <person name="Simmons R."/>
            <person name="Seto K."/>
            <person name="Myers J."/>
            <person name="Bonds A."/>
            <person name="Quandt C.A."/>
            <person name="Barry K."/>
            <person name="Liu P."/>
            <person name="Grigoriev I."/>
            <person name="Longcore J.E."/>
            <person name="James T.Y."/>
        </authorList>
    </citation>
    <scope>NUCLEOTIDE SEQUENCE</scope>
    <source>
        <strain evidence="10">JEL0318</strain>
    </source>
</reference>
<feature type="transmembrane region" description="Helical" evidence="8">
    <location>
        <begin position="249"/>
        <end position="268"/>
    </location>
</feature>
<proteinExistence type="predicted"/>
<dbReference type="EMBL" id="JADGJD010000724">
    <property type="protein sequence ID" value="KAJ3048877.1"/>
    <property type="molecule type" value="Genomic_DNA"/>
</dbReference>
<evidence type="ECO:0000313" key="11">
    <source>
        <dbReference type="Proteomes" id="UP001212841"/>
    </source>
</evidence>
<keyword evidence="3" id="KW-0249">Electron transport</keyword>
<sequence length="618" mass="69198">MQLRPFSSPSAQAATWALLVFVPLGLIFSYAMLYMPCYADFCIEHVHKIARDSSQIALAVFWLWVISVAVVMFQSTRSPALHKWLHTPWRKTSYTNGEFWLIASITAVFLLNTIFYIIRVEYLLQSPAYARRNLHPSRRKAFFWAMWTGKLTDVSLGMLFLLSAKNNGFQTLFGVRYERMVRVHRGVGWFFMGAVFFHTLLYLIYTKGWRTWEDLLWSHFTGGQKPGATMSGHGEHAPGWGQGNWLNTMGAYCDILLIPILLFSLPWVRRRFFTLFYAVHMLAIPAAIFAFLHAASDFYYCIPGLGMYAVDLIIRLNRLRQPNKVLSVTEEPAGFLRFDIDMPEDWKKGKEEVSGMWMFVNVRGISRLQWHPYSLAQAPSSDVLTVMFKPNFEKGTEFEAQFAKLLLSKDAETLSSVKIAIDGPLGGLTFDPQDVDTLLCFAAGTGITPALGILRKAIAARVMKGREVKVCLFWSVRDEGAEGCSILQEILAESQGAVHLEVFHTGAASDSDSEQVLDTVEVPASFGEKAKIAKLESAHTLNNTVTNSVVVTRRRMDPAGLLTTHVSASSGAASPHKLGVFVCGAPAFVDSTRKHITAFTEVTRGAVDVMLHEEGFEM</sequence>
<feature type="transmembrane region" description="Helical" evidence="8">
    <location>
        <begin position="56"/>
        <end position="75"/>
    </location>
</feature>
<keyword evidence="7 8" id="KW-0472">Membrane</keyword>
<dbReference type="SFLD" id="SFLDS00052">
    <property type="entry name" value="Ferric_Reductase_Domain"/>
    <property type="match status" value="1"/>
</dbReference>
<keyword evidence="6" id="KW-0813">Transport</keyword>
<feature type="transmembrane region" description="Helical" evidence="8">
    <location>
        <begin position="186"/>
        <end position="205"/>
    </location>
</feature>
<feature type="transmembrane region" description="Helical" evidence="8">
    <location>
        <begin position="99"/>
        <end position="118"/>
    </location>
</feature>
<dbReference type="SFLD" id="SFLDG01168">
    <property type="entry name" value="Ferric_reductase_subgroup_(FRE"/>
    <property type="match status" value="1"/>
</dbReference>
<feature type="transmembrane region" description="Helical" evidence="8">
    <location>
        <begin position="13"/>
        <end position="35"/>
    </location>
</feature>
<dbReference type="InterPro" id="IPR013121">
    <property type="entry name" value="Fe_red_NAD-bd_6"/>
</dbReference>
<dbReference type="SUPFAM" id="SSF52343">
    <property type="entry name" value="Ferredoxin reductase-like, C-terminal NADP-linked domain"/>
    <property type="match status" value="1"/>
</dbReference>
<dbReference type="AlphaFoldDB" id="A0AAD5SAE1"/>
<dbReference type="InterPro" id="IPR013130">
    <property type="entry name" value="Fe3_Rdtase_TM_dom"/>
</dbReference>
<keyword evidence="5" id="KW-0560">Oxidoreductase</keyword>
<keyword evidence="2 8" id="KW-0812">Transmembrane</keyword>